<dbReference type="EMBL" id="LAZR01053272">
    <property type="protein sequence ID" value="KKK81108.1"/>
    <property type="molecule type" value="Genomic_DNA"/>
</dbReference>
<reference evidence="1" key="1">
    <citation type="journal article" date="2015" name="Nature">
        <title>Complex archaea that bridge the gap between prokaryotes and eukaryotes.</title>
        <authorList>
            <person name="Spang A."/>
            <person name="Saw J.H."/>
            <person name="Jorgensen S.L."/>
            <person name="Zaremba-Niedzwiedzka K."/>
            <person name="Martijn J."/>
            <person name="Lind A.E."/>
            <person name="van Eijk R."/>
            <person name="Schleper C."/>
            <person name="Guy L."/>
            <person name="Ettema T.J."/>
        </authorList>
    </citation>
    <scope>NUCLEOTIDE SEQUENCE</scope>
</reference>
<organism evidence="1">
    <name type="scientific">marine sediment metagenome</name>
    <dbReference type="NCBI Taxonomy" id="412755"/>
    <lineage>
        <taxon>unclassified sequences</taxon>
        <taxon>metagenomes</taxon>
        <taxon>ecological metagenomes</taxon>
    </lineage>
</organism>
<comment type="caution">
    <text evidence="1">The sequence shown here is derived from an EMBL/GenBank/DDBJ whole genome shotgun (WGS) entry which is preliminary data.</text>
</comment>
<accession>A0A0F8YI81</accession>
<evidence type="ECO:0000313" key="1">
    <source>
        <dbReference type="EMBL" id="KKK81108.1"/>
    </source>
</evidence>
<dbReference type="AlphaFoldDB" id="A0A0F8YI81"/>
<gene>
    <name evidence="1" type="ORF">LCGC14_2816820</name>
</gene>
<sequence length="53" mass="6091">MTIATERRQALVEALESIKAWSSQLDFGGPEERLREIHRRAKAALKADREAQR</sequence>
<protein>
    <submittedName>
        <fullName evidence="1">Uncharacterized protein</fullName>
    </submittedName>
</protein>
<name>A0A0F8YI81_9ZZZZ</name>
<feature type="non-terminal residue" evidence="1">
    <location>
        <position position="1"/>
    </location>
</feature>
<proteinExistence type="predicted"/>